<dbReference type="InterPro" id="IPR002625">
    <property type="entry name" value="Smr_dom"/>
</dbReference>
<feature type="domain" description="Smr" evidence="2">
    <location>
        <begin position="172"/>
        <end position="256"/>
    </location>
</feature>
<dbReference type="Proteomes" id="UP001370348">
    <property type="component" value="Chromosome"/>
</dbReference>
<accession>A0ABZ2LRZ7</accession>
<evidence type="ECO:0000256" key="1">
    <source>
        <dbReference type="SAM" id="MobiDB-lite"/>
    </source>
</evidence>
<feature type="region of interest" description="Disordered" evidence="1">
    <location>
        <begin position="1"/>
        <end position="69"/>
    </location>
</feature>
<keyword evidence="4" id="KW-1185">Reference proteome</keyword>
<sequence>MVKKSKAPDGPFAGLRELRDKLVEEEKKKKEAPKTASGKRPSAAGARPAAPSKPRTPAAKAASELARSEEDALAFHRLVSGVTPLDQTRGRVARAQHGRDENPDARAQRESAQARVQQESDEVHEHLRVLVEGGSRFEVSDDGRHVEGRRVDVPSDWLRRVRRGLVPIDGTIDLHGQRAGEARDTLETFLHTMRERGERCVLVVHGKGEHSPGGLGVLRGEIAAWLSQGTSSTHVAAFASAREEDGGAGAVYVLLRR</sequence>
<dbReference type="SUPFAM" id="SSF160443">
    <property type="entry name" value="SMR domain-like"/>
    <property type="match status" value="1"/>
</dbReference>
<evidence type="ECO:0000313" key="4">
    <source>
        <dbReference type="Proteomes" id="UP001370348"/>
    </source>
</evidence>
<dbReference type="PANTHER" id="PTHR35562:SF2">
    <property type="entry name" value="DNA ENDONUCLEASE SMRA-RELATED"/>
    <property type="match status" value="1"/>
</dbReference>
<dbReference type="PROSITE" id="PS50828">
    <property type="entry name" value="SMR"/>
    <property type="match status" value="1"/>
</dbReference>
<feature type="compositionally biased region" description="Basic and acidic residues" evidence="1">
    <location>
        <begin position="97"/>
        <end position="109"/>
    </location>
</feature>
<dbReference type="EMBL" id="CP089984">
    <property type="protein sequence ID" value="WXB13686.1"/>
    <property type="molecule type" value="Genomic_DNA"/>
</dbReference>
<dbReference type="Pfam" id="PF01713">
    <property type="entry name" value="Smr"/>
    <property type="match status" value="1"/>
</dbReference>
<organism evidence="3 4">
    <name type="scientific">Pendulispora albinea</name>
    <dbReference type="NCBI Taxonomy" id="2741071"/>
    <lineage>
        <taxon>Bacteria</taxon>
        <taxon>Pseudomonadati</taxon>
        <taxon>Myxococcota</taxon>
        <taxon>Myxococcia</taxon>
        <taxon>Myxococcales</taxon>
        <taxon>Sorangiineae</taxon>
        <taxon>Pendulisporaceae</taxon>
        <taxon>Pendulispora</taxon>
    </lineage>
</organism>
<dbReference type="Gene3D" id="3.30.1370.110">
    <property type="match status" value="1"/>
</dbReference>
<dbReference type="InterPro" id="IPR036063">
    <property type="entry name" value="Smr_dom_sf"/>
</dbReference>
<feature type="region of interest" description="Disordered" evidence="1">
    <location>
        <begin position="86"/>
        <end position="109"/>
    </location>
</feature>
<gene>
    <name evidence="3" type="ORF">LZC94_38355</name>
</gene>
<dbReference type="RefSeq" id="WP_394823299.1">
    <property type="nucleotide sequence ID" value="NZ_CP089984.1"/>
</dbReference>
<proteinExistence type="predicted"/>
<dbReference type="SMART" id="SM00463">
    <property type="entry name" value="SMR"/>
    <property type="match status" value="1"/>
</dbReference>
<feature type="compositionally biased region" description="Basic and acidic residues" evidence="1">
    <location>
        <begin position="16"/>
        <end position="33"/>
    </location>
</feature>
<protein>
    <submittedName>
        <fullName evidence="3">Smr/MutS family protein</fullName>
    </submittedName>
</protein>
<dbReference type="PANTHER" id="PTHR35562">
    <property type="entry name" value="DNA ENDONUCLEASE SMRA-RELATED"/>
    <property type="match status" value="1"/>
</dbReference>
<reference evidence="3 4" key="1">
    <citation type="submission" date="2021-12" db="EMBL/GenBank/DDBJ databases">
        <title>Discovery of the Pendulisporaceae a myxobacterial family with distinct sporulation behavior and unique specialized metabolism.</title>
        <authorList>
            <person name="Garcia R."/>
            <person name="Popoff A."/>
            <person name="Bader C.D."/>
            <person name="Loehr J."/>
            <person name="Walesch S."/>
            <person name="Walt C."/>
            <person name="Boldt J."/>
            <person name="Bunk B."/>
            <person name="Haeckl F.J.F.P.J."/>
            <person name="Gunesch A.P."/>
            <person name="Birkelbach J."/>
            <person name="Nuebel U."/>
            <person name="Pietschmann T."/>
            <person name="Bach T."/>
            <person name="Mueller R."/>
        </authorList>
    </citation>
    <scope>NUCLEOTIDE SEQUENCE [LARGE SCALE GENOMIC DNA]</scope>
    <source>
        <strain evidence="3 4">MSr11954</strain>
    </source>
</reference>
<evidence type="ECO:0000259" key="2">
    <source>
        <dbReference type="PROSITE" id="PS50828"/>
    </source>
</evidence>
<feature type="compositionally biased region" description="Low complexity" evidence="1">
    <location>
        <begin position="38"/>
        <end position="53"/>
    </location>
</feature>
<name>A0ABZ2LRZ7_9BACT</name>
<evidence type="ECO:0000313" key="3">
    <source>
        <dbReference type="EMBL" id="WXB13686.1"/>
    </source>
</evidence>